<evidence type="ECO:0000256" key="1">
    <source>
        <dbReference type="SAM" id="Phobius"/>
    </source>
</evidence>
<protein>
    <submittedName>
        <fullName evidence="2">PrgI family protein</fullName>
    </submittedName>
</protein>
<keyword evidence="1" id="KW-0472">Membrane</keyword>
<evidence type="ECO:0000313" key="3">
    <source>
        <dbReference type="Proteomes" id="UP000641741"/>
    </source>
</evidence>
<gene>
    <name evidence="2" type="ORF">H8S02_01350</name>
</gene>
<dbReference type="RefSeq" id="WP_186968888.1">
    <property type="nucleotide sequence ID" value="NZ_JACOPK010000001.1"/>
</dbReference>
<name>A0ABR7GJW2_9FIRM</name>
<reference evidence="2 3" key="1">
    <citation type="submission" date="2020-08" db="EMBL/GenBank/DDBJ databases">
        <title>Genome public.</title>
        <authorList>
            <person name="Liu C."/>
            <person name="Sun Q."/>
        </authorList>
    </citation>
    <scope>NUCLEOTIDE SEQUENCE [LARGE SCALE GENOMIC DNA]</scope>
    <source>
        <strain evidence="2 3">M2</strain>
    </source>
</reference>
<dbReference type="EMBL" id="JACOPK010000001">
    <property type="protein sequence ID" value="MBC5694601.1"/>
    <property type="molecule type" value="Genomic_DNA"/>
</dbReference>
<comment type="caution">
    <text evidence="2">The sequence shown here is derived from an EMBL/GenBank/DDBJ whole genome shotgun (WGS) entry which is preliminary data.</text>
</comment>
<accession>A0ABR7GJW2</accession>
<proteinExistence type="predicted"/>
<dbReference type="Proteomes" id="UP000641741">
    <property type="component" value="Unassembled WGS sequence"/>
</dbReference>
<organism evidence="2 3">
    <name type="scientific">Agathobaculum hominis</name>
    <dbReference type="NCBI Taxonomy" id="2763014"/>
    <lineage>
        <taxon>Bacteria</taxon>
        <taxon>Bacillati</taxon>
        <taxon>Bacillota</taxon>
        <taxon>Clostridia</taxon>
        <taxon>Eubacteriales</taxon>
        <taxon>Butyricicoccaceae</taxon>
        <taxon>Agathobaculum</taxon>
    </lineage>
</organism>
<keyword evidence="1" id="KW-1133">Transmembrane helix</keyword>
<keyword evidence="3" id="KW-1185">Reference proteome</keyword>
<feature type="transmembrane region" description="Helical" evidence="1">
    <location>
        <begin position="53"/>
        <end position="75"/>
    </location>
</feature>
<keyword evidence="1" id="KW-0812">Transmembrane</keyword>
<sequence length="126" mass="14554">MDNEDTYFIPANFTDAGRVFGMFELRNCIEAVVLAAPTLGLCMLIARQLAVSLTIKLVISLCLLVPVCGFALLGIRDDSLSRFLSVYFRWRRHRRIILNKGGMIKYDHKRCDFWRTKPAKARRCKR</sequence>
<evidence type="ECO:0000313" key="2">
    <source>
        <dbReference type="EMBL" id="MBC5694601.1"/>
    </source>
</evidence>